<evidence type="ECO:0000256" key="1">
    <source>
        <dbReference type="ARBA" id="ARBA00009981"/>
    </source>
</evidence>
<comment type="function">
    <text evidence="2">Antitoxin component of a type II toxin-antitoxin (TA) system.</text>
</comment>
<dbReference type="PANTHER" id="PTHR33713:SF6">
    <property type="entry name" value="ANTITOXIN YEFM"/>
    <property type="match status" value="1"/>
</dbReference>
<dbReference type="Gene3D" id="1.10.1220.170">
    <property type="match status" value="1"/>
</dbReference>
<evidence type="ECO:0000256" key="2">
    <source>
        <dbReference type="RuleBase" id="RU362080"/>
    </source>
</evidence>
<dbReference type="NCBIfam" id="TIGR01552">
    <property type="entry name" value="phd_fam"/>
    <property type="match status" value="1"/>
</dbReference>
<dbReference type="SUPFAM" id="SSF143120">
    <property type="entry name" value="YefM-like"/>
    <property type="match status" value="1"/>
</dbReference>
<gene>
    <name evidence="3" type="ORF">COT20_00540</name>
</gene>
<comment type="similarity">
    <text evidence="1 2">Belongs to the phD/YefM antitoxin family.</text>
</comment>
<reference evidence="4" key="1">
    <citation type="submission" date="2017-09" db="EMBL/GenBank/DDBJ databases">
        <title>Depth-based differentiation of microbial function through sediment-hosted aquifers and enrichment of novel symbionts in the deep terrestrial subsurface.</title>
        <authorList>
            <person name="Probst A.J."/>
            <person name="Ladd B."/>
            <person name="Jarett J.K."/>
            <person name="Geller-Mcgrath D.E."/>
            <person name="Sieber C.M.K."/>
            <person name="Emerson J.B."/>
            <person name="Anantharaman K."/>
            <person name="Thomas B.C."/>
            <person name="Malmstrom R."/>
            <person name="Stieglmeier M."/>
            <person name="Klingl A."/>
            <person name="Woyke T."/>
            <person name="Ryan C.M."/>
            <person name="Banfield J.F."/>
        </authorList>
    </citation>
    <scope>NUCLEOTIDE SEQUENCE [LARGE SCALE GENOMIC DNA]</scope>
</reference>
<dbReference type="Pfam" id="PF02604">
    <property type="entry name" value="PhdYeFM_antitox"/>
    <property type="match status" value="1"/>
</dbReference>
<name>A0A2M6XV48_9BACT</name>
<comment type="caution">
    <text evidence="3">The sequence shown here is derived from an EMBL/GenBank/DDBJ whole genome shotgun (WGS) entry which is preliminary data.</text>
</comment>
<evidence type="ECO:0000313" key="3">
    <source>
        <dbReference type="EMBL" id="PIU16356.1"/>
    </source>
</evidence>
<dbReference type="PANTHER" id="PTHR33713">
    <property type="entry name" value="ANTITOXIN YAFN-RELATED"/>
    <property type="match status" value="1"/>
</dbReference>
<dbReference type="Proteomes" id="UP000229784">
    <property type="component" value="Unassembled WGS sequence"/>
</dbReference>
<organism evidence="3 4">
    <name type="scientific">bacterium (Candidatus Gribaldobacteria) CG08_land_8_20_14_0_20_39_15</name>
    <dbReference type="NCBI Taxonomy" id="2014273"/>
    <lineage>
        <taxon>Bacteria</taxon>
        <taxon>Candidatus Gribaldobacteria</taxon>
    </lineage>
</organism>
<evidence type="ECO:0000313" key="4">
    <source>
        <dbReference type="Proteomes" id="UP000229784"/>
    </source>
</evidence>
<dbReference type="InterPro" id="IPR006442">
    <property type="entry name" value="Antitoxin_Phd/YefM"/>
</dbReference>
<protein>
    <recommendedName>
        <fullName evidence="2">Antitoxin</fullName>
    </recommendedName>
</protein>
<dbReference type="AlphaFoldDB" id="A0A2M6XV48"/>
<dbReference type="InterPro" id="IPR036165">
    <property type="entry name" value="YefM-like_sf"/>
</dbReference>
<sequence length="117" mass="13697">MPRKYLPITQARKELFQIAQEVQKPDIHYILTIEGKPELVLMSFEEYDSLLETVDFLSEPGALQELKTAEKEIEKGNVYDWNAVKTELEFARKGVMLVADAPKEKYQPKVRKRKKRD</sequence>
<dbReference type="EMBL" id="PEXQ01000016">
    <property type="protein sequence ID" value="PIU16356.1"/>
    <property type="molecule type" value="Genomic_DNA"/>
</dbReference>
<dbReference type="InterPro" id="IPR051405">
    <property type="entry name" value="phD/YefM_antitoxin"/>
</dbReference>
<accession>A0A2M6XV48</accession>
<dbReference type="Gene3D" id="3.40.1620.10">
    <property type="entry name" value="YefM-like domain"/>
    <property type="match status" value="1"/>
</dbReference>
<proteinExistence type="inferred from homology"/>